<dbReference type="OrthoDB" id="2971361at2"/>
<evidence type="ECO:0000313" key="2">
    <source>
        <dbReference type="EMBL" id="MRG87006.1"/>
    </source>
</evidence>
<dbReference type="RefSeq" id="WP_153728899.1">
    <property type="nucleotide sequence ID" value="NZ_WJNH01000007.1"/>
</dbReference>
<keyword evidence="3" id="KW-1185">Reference proteome</keyword>
<dbReference type="Proteomes" id="UP000480185">
    <property type="component" value="Unassembled WGS sequence"/>
</dbReference>
<dbReference type="AlphaFoldDB" id="A0A6G1X7W9"/>
<accession>A0A6G1X7W9</accession>
<evidence type="ECO:0000256" key="1">
    <source>
        <dbReference type="SAM" id="Coils"/>
    </source>
</evidence>
<reference evidence="2 3" key="1">
    <citation type="submission" date="2019-11" db="EMBL/GenBank/DDBJ databases">
        <authorList>
            <person name="Li J."/>
        </authorList>
    </citation>
    <scope>NUCLEOTIDE SEQUENCE [LARGE SCALE GENOMIC DNA]</scope>
    <source>
        <strain evidence="2 3">J4</strain>
    </source>
</reference>
<feature type="coiled-coil region" evidence="1">
    <location>
        <begin position="31"/>
        <end position="69"/>
    </location>
</feature>
<sequence>MANLNFSFEKAYDTISINDKDYKLYYDDDSLRKYQDQALKYKKEVDKYLKKQKKIENMTEQQQKELEEKGMVFVREFVETFYGEGSYETLYQASGKSMINFMPLIEYTLDWLDSKVPDLDEKKKAYYTKKRK</sequence>
<gene>
    <name evidence="2" type="ORF">GH754_11875</name>
</gene>
<name>A0A6G1X7W9_9BACI</name>
<keyword evidence="1" id="KW-0175">Coiled coil</keyword>
<organism evidence="2 3">
    <name type="scientific">Salinibacillus xinjiangensis</name>
    <dbReference type="NCBI Taxonomy" id="1229268"/>
    <lineage>
        <taxon>Bacteria</taxon>
        <taxon>Bacillati</taxon>
        <taxon>Bacillota</taxon>
        <taxon>Bacilli</taxon>
        <taxon>Bacillales</taxon>
        <taxon>Bacillaceae</taxon>
        <taxon>Salinibacillus</taxon>
    </lineage>
</organism>
<comment type="caution">
    <text evidence="2">The sequence shown here is derived from an EMBL/GenBank/DDBJ whole genome shotgun (WGS) entry which is preliminary data.</text>
</comment>
<evidence type="ECO:0000313" key="3">
    <source>
        <dbReference type="Proteomes" id="UP000480185"/>
    </source>
</evidence>
<dbReference type="EMBL" id="WJNH01000007">
    <property type="protein sequence ID" value="MRG87006.1"/>
    <property type="molecule type" value="Genomic_DNA"/>
</dbReference>
<protein>
    <submittedName>
        <fullName evidence="2">Uncharacterized protein</fullName>
    </submittedName>
</protein>
<proteinExistence type="predicted"/>